<name>A0A7Y0E0C6_9PROT</name>
<dbReference type="SUPFAM" id="SSF64376">
    <property type="entry name" value="YlxR-like"/>
    <property type="match status" value="1"/>
</dbReference>
<dbReference type="AlphaFoldDB" id="A0A7Y0E0C6"/>
<dbReference type="PANTHER" id="PTHR34215">
    <property type="entry name" value="BLL0784 PROTEIN"/>
    <property type="match status" value="1"/>
</dbReference>
<proteinExistence type="predicted"/>
<organism evidence="2 3">
    <name type="scientific">Pacificispira spongiicola</name>
    <dbReference type="NCBI Taxonomy" id="2729598"/>
    <lineage>
        <taxon>Bacteria</taxon>
        <taxon>Pseudomonadati</taxon>
        <taxon>Pseudomonadota</taxon>
        <taxon>Alphaproteobacteria</taxon>
        <taxon>Rhodospirillales</taxon>
        <taxon>Rhodospirillaceae</taxon>
        <taxon>Pacificispira</taxon>
    </lineage>
</organism>
<dbReference type="Pfam" id="PF04296">
    <property type="entry name" value="YlxR"/>
    <property type="match status" value="1"/>
</dbReference>
<dbReference type="NCBIfam" id="NF006622">
    <property type="entry name" value="PRK09190.1"/>
    <property type="match status" value="1"/>
</dbReference>
<evidence type="ECO:0000313" key="3">
    <source>
        <dbReference type="Proteomes" id="UP000539372"/>
    </source>
</evidence>
<dbReference type="InterPro" id="IPR035931">
    <property type="entry name" value="YlxR-like_sf"/>
</dbReference>
<comment type="caution">
    <text evidence="2">The sequence shown here is derived from an EMBL/GenBank/DDBJ whole genome shotgun (WGS) entry which is preliminary data.</text>
</comment>
<dbReference type="Gene3D" id="3.30.1230.10">
    <property type="entry name" value="YlxR-like"/>
    <property type="match status" value="1"/>
</dbReference>
<sequence length="209" mass="21830">MEGETVDDGSAPSKREPIRRCLATGARRPREELIRFVLGPDATPVPDLAAKLPGRGMWLSADAGSIKTALDRKLFAKAARKAVTPVPDLAARVEHLLVRRCVELLSLARRAGEAVCGFEKVRAALSSGSVNGDGGVLIQASDGAADGRGKLSALTRGDIPVVALLTADEIGEAFGRDASVHAVVMPGGLGRAFLLEAGRLKGFRGTDPM</sequence>
<gene>
    <name evidence="2" type="ORF">HH303_10595</name>
</gene>
<protein>
    <submittedName>
        <fullName evidence="2">RNA-binding protein</fullName>
    </submittedName>
</protein>
<reference evidence="2 3" key="1">
    <citation type="submission" date="2020-04" db="EMBL/GenBank/DDBJ databases">
        <title>Rhodospirillaceae bacterium KN72 isolated from deep sea.</title>
        <authorList>
            <person name="Zhang D.-C."/>
        </authorList>
    </citation>
    <scope>NUCLEOTIDE SEQUENCE [LARGE SCALE GENOMIC DNA]</scope>
    <source>
        <strain evidence="2 3">KN72</strain>
    </source>
</reference>
<evidence type="ECO:0000313" key="2">
    <source>
        <dbReference type="EMBL" id="NMM44927.1"/>
    </source>
</evidence>
<dbReference type="InterPro" id="IPR007393">
    <property type="entry name" value="YlxR_dom"/>
</dbReference>
<accession>A0A7Y0E0C6</accession>
<dbReference type="PANTHER" id="PTHR34215:SF1">
    <property type="entry name" value="YLXR DOMAIN-CONTAINING PROTEIN"/>
    <property type="match status" value="1"/>
</dbReference>
<dbReference type="SUPFAM" id="SSF55315">
    <property type="entry name" value="L30e-like"/>
    <property type="match status" value="1"/>
</dbReference>
<feature type="domain" description="YlxR" evidence="1">
    <location>
        <begin position="19"/>
        <end position="94"/>
    </location>
</feature>
<evidence type="ECO:0000259" key="1">
    <source>
        <dbReference type="Pfam" id="PF04296"/>
    </source>
</evidence>
<dbReference type="Proteomes" id="UP000539372">
    <property type="component" value="Unassembled WGS sequence"/>
</dbReference>
<dbReference type="InterPro" id="IPR037465">
    <property type="entry name" value="YlxR"/>
</dbReference>
<dbReference type="InterPro" id="IPR029064">
    <property type="entry name" value="Ribosomal_eL30-like_sf"/>
</dbReference>
<dbReference type="EMBL" id="JABBNT010000003">
    <property type="protein sequence ID" value="NMM44927.1"/>
    <property type="molecule type" value="Genomic_DNA"/>
</dbReference>
<dbReference type="Gene3D" id="3.30.1330.30">
    <property type="match status" value="1"/>
</dbReference>
<keyword evidence="3" id="KW-1185">Reference proteome</keyword>